<accession>A0A6A1VK37</accession>
<keyword evidence="2" id="KW-1185">Reference proteome</keyword>
<evidence type="ECO:0000313" key="1">
    <source>
        <dbReference type="EMBL" id="KAB1212965.1"/>
    </source>
</evidence>
<protein>
    <submittedName>
        <fullName evidence="1">Uncharacterized protein</fullName>
    </submittedName>
</protein>
<organism evidence="1 2">
    <name type="scientific">Morella rubra</name>
    <name type="common">Chinese bayberry</name>
    <dbReference type="NCBI Taxonomy" id="262757"/>
    <lineage>
        <taxon>Eukaryota</taxon>
        <taxon>Viridiplantae</taxon>
        <taxon>Streptophyta</taxon>
        <taxon>Embryophyta</taxon>
        <taxon>Tracheophyta</taxon>
        <taxon>Spermatophyta</taxon>
        <taxon>Magnoliopsida</taxon>
        <taxon>eudicotyledons</taxon>
        <taxon>Gunneridae</taxon>
        <taxon>Pentapetalae</taxon>
        <taxon>rosids</taxon>
        <taxon>fabids</taxon>
        <taxon>Fagales</taxon>
        <taxon>Myricaceae</taxon>
        <taxon>Morella</taxon>
    </lineage>
</organism>
<name>A0A6A1VK37_9ROSI</name>
<sequence>MDHHCTWGDLSVVTGHPSSIYGTTEADWSIPYSGDGEQARCRRHLPYFHGQNMVLVGPFVRQKFMLPFWRILHLIFAYDIESRAHTTECPILRGKLMLAVATRYVVDLPRTSS</sequence>
<comment type="caution">
    <text evidence="1">The sequence shown here is derived from an EMBL/GenBank/DDBJ whole genome shotgun (WGS) entry which is preliminary data.</text>
</comment>
<dbReference type="AlphaFoldDB" id="A0A6A1VK37"/>
<dbReference type="Proteomes" id="UP000516437">
    <property type="component" value="Chromosome 5"/>
</dbReference>
<reference evidence="1 2" key="1">
    <citation type="journal article" date="2019" name="Plant Biotechnol. J.">
        <title>The red bayberry genome and genetic basis of sex determination.</title>
        <authorList>
            <person name="Jia H.M."/>
            <person name="Jia H.J."/>
            <person name="Cai Q.L."/>
            <person name="Wang Y."/>
            <person name="Zhao H.B."/>
            <person name="Yang W.F."/>
            <person name="Wang G.Y."/>
            <person name="Li Y.H."/>
            <person name="Zhan D.L."/>
            <person name="Shen Y.T."/>
            <person name="Niu Q.F."/>
            <person name="Chang L."/>
            <person name="Qiu J."/>
            <person name="Zhao L."/>
            <person name="Xie H.B."/>
            <person name="Fu W.Y."/>
            <person name="Jin J."/>
            <person name="Li X.W."/>
            <person name="Jiao Y."/>
            <person name="Zhou C.C."/>
            <person name="Tu T."/>
            <person name="Chai C.Y."/>
            <person name="Gao J.L."/>
            <person name="Fan L.J."/>
            <person name="van de Weg E."/>
            <person name="Wang J.Y."/>
            <person name="Gao Z.S."/>
        </authorList>
    </citation>
    <scope>NUCLEOTIDE SEQUENCE [LARGE SCALE GENOMIC DNA]</scope>
    <source>
        <tissue evidence="1">Leaves</tissue>
    </source>
</reference>
<evidence type="ECO:0000313" key="2">
    <source>
        <dbReference type="Proteomes" id="UP000516437"/>
    </source>
</evidence>
<proteinExistence type="predicted"/>
<dbReference type="EMBL" id="RXIC02000023">
    <property type="protein sequence ID" value="KAB1212965.1"/>
    <property type="molecule type" value="Genomic_DNA"/>
</dbReference>
<gene>
    <name evidence="1" type="ORF">CJ030_MR5G005111</name>
</gene>